<dbReference type="OrthoDB" id="3259161at2"/>
<evidence type="ECO:0000259" key="1">
    <source>
        <dbReference type="Pfam" id="PF06259"/>
    </source>
</evidence>
<protein>
    <recommendedName>
        <fullName evidence="1">DUF1023 domain-containing protein</fullName>
    </recommendedName>
</protein>
<dbReference type="Proteomes" id="UP000030300">
    <property type="component" value="Chromosome"/>
</dbReference>
<dbReference type="ESTHER" id="nocsi-a0a0a1dt44">
    <property type="family name" value="Duf_1023"/>
</dbReference>
<dbReference type="InterPro" id="IPR010427">
    <property type="entry name" value="DUF1023"/>
</dbReference>
<reference evidence="2 3" key="1">
    <citation type="journal article" date="2015" name="Genome Announc.">
        <title>Complete Genome Sequence of Steroid-Transforming Nocardioides simplex VKM Ac-2033D.</title>
        <authorList>
            <person name="Shtratnikova V.Y."/>
            <person name="Schelkunov M.I."/>
            <person name="Pekov Y.A."/>
            <person name="Fokina V.V."/>
            <person name="Logacheva M.D."/>
            <person name="Sokolov S.L."/>
            <person name="Bragin E.Y."/>
            <person name="Ashapkin V.V."/>
            <person name="Donova M.V."/>
        </authorList>
    </citation>
    <scope>NUCLEOTIDE SEQUENCE [LARGE SCALE GENOMIC DNA]</scope>
    <source>
        <strain evidence="2 3">VKM Ac-2033D</strain>
    </source>
</reference>
<keyword evidence="3" id="KW-1185">Reference proteome</keyword>
<dbReference type="GeneID" id="96611213"/>
<feature type="domain" description="DUF1023" evidence="1">
    <location>
        <begin position="313"/>
        <end position="481"/>
    </location>
</feature>
<dbReference type="Pfam" id="PF06259">
    <property type="entry name" value="Abhydrolase_8"/>
    <property type="match status" value="1"/>
</dbReference>
<dbReference type="KEGG" id="psim:KR76_20700"/>
<proteinExistence type="predicted"/>
<dbReference type="HOGENOM" id="CLU_025057_1_1_11"/>
<accession>A0A0A1DT44</accession>
<evidence type="ECO:0000313" key="3">
    <source>
        <dbReference type="Proteomes" id="UP000030300"/>
    </source>
</evidence>
<gene>
    <name evidence="2" type="ORF">KR76_20700</name>
</gene>
<organism evidence="2 3">
    <name type="scientific">Nocardioides simplex</name>
    <name type="common">Arthrobacter simplex</name>
    <dbReference type="NCBI Taxonomy" id="2045"/>
    <lineage>
        <taxon>Bacteria</taxon>
        <taxon>Bacillati</taxon>
        <taxon>Actinomycetota</taxon>
        <taxon>Actinomycetes</taxon>
        <taxon>Propionibacteriales</taxon>
        <taxon>Nocardioidaceae</taxon>
        <taxon>Pimelobacter</taxon>
    </lineage>
</organism>
<name>A0A0A1DT44_NOCSI</name>
<dbReference type="STRING" id="2045.KR76_20700"/>
<sequence length="598" mass="62383">MTIIHVPAHVPACPIMVSTPVGAQRLGTDLRAVAVAVKNVQGWASSISAPEWEGDTADAHDHAATRFAVRLDGAEAALDRAVTAADLFEERLAALFERRTTLTAERAEVNADIDTLSTEIAAATDESRVPEFERRAARLTTRADGLVARIDTWVRDRDAAEADLVAALRGVDTVAEGVQAAADPGRPDVAALTTRLRGLRGDPTGLAAWWATLSRAEQEALTTEHPELVGNADGLPITDRDEANRAALGRDLDYLTQRRDDGQLSAAEKRVLENATYVRDALGEYADQIDPETGAALANVVVYQPGLHSGDGGIAISFGNPDTADHVSVNVPGLTSETSSTSGNLAKTLALHQAALDEGKGTVASVYWLDYDAPSGNPINPFDPLGQLDFGGVALTDKAEAGGERFGDFIDGLRASDEGDRAHLTAIGHSYGSTAVGYALHDGLPVDDAIIIGSPGQPTGTAAELTGADVWVGSMDHDPVSLLGTGDRGGIGALGHDPADVDFGGHRFETGDGALRVEKLLDNHSSYFSGTSLDNMAHVVAGNEGEVSYQPGRGAPGGDYLTLSELLAVSTTATVGDGLLAGGTWLLEHLRPGGIMVP</sequence>
<dbReference type="RefSeq" id="WP_038680940.1">
    <property type="nucleotide sequence ID" value="NZ_BJMC01000010.1"/>
</dbReference>
<dbReference type="InterPro" id="IPR029058">
    <property type="entry name" value="AB_hydrolase_fold"/>
</dbReference>
<dbReference type="AlphaFoldDB" id="A0A0A1DT44"/>
<evidence type="ECO:0000313" key="2">
    <source>
        <dbReference type="EMBL" id="AIY18575.1"/>
    </source>
</evidence>
<dbReference type="eggNOG" id="COG4099">
    <property type="taxonomic scope" value="Bacteria"/>
</dbReference>
<dbReference type="EMBL" id="CP009896">
    <property type="protein sequence ID" value="AIY18575.1"/>
    <property type="molecule type" value="Genomic_DNA"/>
</dbReference>
<dbReference type="Gene3D" id="3.40.50.1820">
    <property type="entry name" value="alpha/beta hydrolase"/>
    <property type="match status" value="1"/>
</dbReference>